<dbReference type="InterPro" id="IPR006865">
    <property type="entry name" value="DUF629"/>
</dbReference>
<evidence type="ECO:0000313" key="5">
    <source>
        <dbReference type="EMBL" id="KAK3227794.1"/>
    </source>
</evidence>
<keyword evidence="1" id="KW-0833">Ubl conjugation pathway</keyword>
<evidence type="ECO:0000259" key="4">
    <source>
        <dbReference type="Pfam" id="PF04780"/>
    </source>
</evidence>
<dbReference type="InterPro" id="IPR052398">
    <property type="entry name" value="Ubiquitin_hydrolase_53/54"/>
</dbReference>
<protein>
    <recommendedName>
        <fullName evidence="4">DUF629 domain-containing protein</fullName>
    </recommendedName>
</protein>
<sequence>MGCRSYWILGEEYMKESVDLVTNGVWKPVDTNPMKSKNNDSSKGPKWAFCDDDIVRLLILGKIRSTFALLHKNKCLAPINIRWAIEYTENQFESMYPLSQYLNLGAKSLQIIRLLRASQLTEVQAFLEVVARAGRLSENVETDNYIDDEISDHHLFDIKERVLFSRDFTCLVLDERVLRGELNVTNYFDAVAGDHSSADECGDDVVIPASDDIVSWLYMDSNCREVLRSWTSLREARRRQAKKSHGVQLKKLSVLPKVCAKIEENPGKLVAVQIIEHMFFEETKRREESPEYEPELYIDLLKKREKKLQEMNKSFVKSEIAVISEVLKQVEEVQYGFEGSNKQEHTKRIDYCVGKALRRLKLKLIKDLTIHDTVILRRLALFNQYKLELTNISVCDYRSIVVPILKEFLQSHLKDLYEDAEKKSEAAEKALLADIANEEADKESKDVKQNQDKKKKKKKKNKKKINKNPETSKESEQCDSKNGDSLDEPKQSTAADEAQMLDEYLENQRRFEEEDDDQGQWILIKKKKKKYKSQDSFEKKINKDSANVKQKQYEKKKKKNTNPKKDKESEGTNDSKQFDLHQKGVEQDDTTNSKSNDSLGELKQLTVSDEERMLAKYLENQRQFERQASVKVNVSGNRLEKLLGDSVSVDVSENSSAIEESMLKEPSEYQRQIDNNEAKQKCIVEKSKNIGETIGRNAVEGVSDFSPERLLGDSVSVDVSENSSAIEERMLEEPSEYQRQIDDDEAKQKCIAEKPKNIGETIGGNAEEGVSDYSLESNHEEYEKRFLHDIEKAICLSLDCFEKRYGTLLPTDVNNGKTSRLDVQLYVIMQSQWYLRQIRDEFMSIVPNKTHTHAGDPCFRCAYSDTFAARRIASRYVPEEVVQLSSRIFYPVQDYFVEWLTEQNPANKVIGISSSACQLKQQLVDVVRKIVVDLENERQINNDDTEKDFAEQNTA</sequence>
<proteinExistence type="predicted"/>
<dbReference type="AlphaFoldDB" id="A0AAE0B257"/>
<feature type="compositionally biased region" description="Basic and acidic residues" evidence="3">
    <location>
        <begin position="576"/>
        <end position="586"/>
    </location>
</feature>
<feature type="compositionally biased region" description="Basic and acidic residues" evidence="3">
    <location>
        <begin position="470"/>
        <end position="490"/>
    </location>
</feature>
<dbReference type="PANTHER" id="PTHR22975:SF9">
    <property type="entry name" value="ECHINUS SPLICE FORM 3"/>
    <property type="match status" value="1"/>
</dbReference>
<feature type="region of interest" description="Disordered" evidence="3">
    <location>
        <begin position="440"/>
        <end position="606"/>
    </location>
</feature>
<evidence type="ECO:0000313" key="6">
    <source>
        <dbReference type="Proteomes" id="UP001281410"/>
    </source>
</evidence>
<comment type="caution">
    <text evidence="5">The sequence shown here is derived from an EMBL/GenBank/DDBJ whole genome shotgun (WGS) entry which is preliminary data.</text>
</comment>
<keyword evidence="6" id="KW-1185">Reference proteome</keyword>
<name>A0AAE0B257_9ROSI</name>
<keyword evidence="2" id="KW-0378">Hydrolase</keyword>
<reference evidence="5" key="1">
    <citation type="journal article" date="2023" name="Plant J.">
        <title>Genome sequences and population genomics provide insights into the demographic history, inbreeding, and mutation load of two 'living fossil' tree species of Dipteronia.</title>
        <authorList>
            <person name="Feng Y."/>
            <person name="Comes H.P."/>
            <person name="Chen J."/>
            <person name="Zhu S."/>
            <person name="Lu R."/>
            <person name="Zhang X."/>
            <person name="Li P."/>
            <person name="Qiu J."/>
            <person name="Olsen K.M."/>
            <person name="Qiu Y."/>
        </authorList>
    </citation>
    <scope>NUCLEOTIDE SEQUENCE</scope>
    <source>
        <strain evidence="5">NBL</strain>
    </source>
</reference>
<evidence type="ECO:0000256" key="2">
    <source>
        <dbReference type="ARBA" id="ARBA00022801"/>
    </source>
</evidence>
<organism evidence="5 6">
    <name type="scientific">Dipteronia sinensis</name>
    <dbReference type="NCBI Taxonomy" id="43782"/>
    <lineage>
        <taxon>Eukaryota</taxon>
        <taxon>Viridiplantae</taxon>
        <taxon>Streptophyta</taxon>
        <taxon>Embryophyta</taxon>
        <taxon>Tracheophyta</taxon>
        <taxon>Spermatophyta</taxon>
        <taxon>Magnoliopsida</taxon>
        <taxon>eudicotyledons</taxon>
        <taxon>Gunneridae</taxon>
        <taxon>Pentapetalae</taxon>
        <taxon>rosids</taxon>
        <taxon>malvids</taxon>
        <taxon>Sapindales</taxon>
        <taxon>Sapindaceae</taxon>
        <taxon>Hippocastanoideae</taxon>
        <taxon>Acereae</taxon>
        <taxon>Dipteronia</taxon>
    </lineage>
</organism>
<dbReference type="GO" id="GO:0016787">
    <property type="term" value="F:hydrolase activity"/>
    <property type="evidence" value="ECO:0007669"/>
    <property type="project" value="UniProtKB-KW"/>
</dbReference>
<dbReference type="PANTHER" id="PTHR22975">
    <property type="entry name" value="UBIQUITIN SPECIFIC PROTEINASE"/>
    <property type="match status" value="1"/>
</dbReference>
<feature type="compositionally biased region" description="Basic and acidic residues" evidence="3">
    <location>
        <begin position="532"/>
        <end position="543"/>
    </location>
</feature>
<feature type="domain" description="DUF629" evidence="4">
    <location>
        <begin position="16"/>
        <end position="340"/>
    </location>
</feature>
<feature type="compositionally biased region" description="Basic and acidic residues" evidence="3">
    <location>
        <begin position="442"/>
        <end position="452"/>
    </location>
</feature>
<accession>A0AAE0B257</accession>
<evidence type="ECO:0000256" key="3">
    <source>
        <dbReference type="SAM" id="MobiDB-lite"/>
    </source>
</evidence>
<dbReference type="Pfam" id="PF04780">
    <property type="entry name" value="DUF629"/>
    <property type="match status" value="1"/>
</dbReference>
<gene>
    <name evidence="5" type="ORF">Dsin_007656</name>
</gene>
<feature type="compositionally biased region" description="Basic residues" evidence="3">
    <location>
        <begin position="453"/>
        <end position="466"/>
    </location>
</feature>
<evidence type="ECO:0000256" key="1">
    <source>
        <dbReference type="ARBA" id="ARBA00022786"/>
    </source>
</evidence>
<dbReference type="EMBL" id="JANJYJ010000002">
    <property type="protein sequence ID" value="KAK3227794.1"/>
    <property type="molecule type" value="Genomic_DNA"/>
</dbReference>
<dbReference type="Proteomes" id="UP001281410">
    <property type="component" value="Unassembled WGS sequence"/>
</dbReference>